<dbReference type="RefSeq" id="WP_387700094.1">
    <property type="nucleotide sequence ID" value="NZ_JBIAMX010000005.1"/>
</dbReference>
<name>A0ABW6PM46_9NOCA</name>
<gene>
    <name evidence="2" type="ORF">ACFYTF_11535</name>
</gene>
<keyword evidence="1" id="KW-0472">Membrane</keyword>
<feature type="transmembrane region" description="Helical" evidence="1">
    <location>
        <begin position="15"/>
        <end position="36"/>
    </location>
</feature>
<reference evidence="2 3" key="1">
    <citation type="submission" date="2024-10" db="EMBL/GenBank/DDBJ databases">
        <title>The Natural Products Discovery Center: Release of the First 8490 Sequenced Strains for Exploring Actinobacteria Biosynthetic Diversity.</title>
        <authorList>
            <person name="Kalkreuter E."/>
            <person name="Kautsar S.A."/>
            <person name="Yang D."/>
            <person name="Bader C.D."/>
            <person name="Teijaro C.N."/>
            <person name="Fluegel L."/>
            <person name="Davis C.M."/>
            <person name="Simpson J.R."/>
            <person name="Lauterbach L."/>
            <person name="Steele A.D."/>
            <person name="Gui C."/>
            <person name="Meng S."/>
            <person name="Li G."/>
            <person name="Viehrig K."/>
            <person name="Ye F."/>
            <person name="Su P."/>
            <person name="Kiefer A.F."/>
            <person name="Nichols A."/>
            <person name="Cepeda A.J."/>
            <person name="Yan W."/>
            <person name="Fan B."/>
            <person name="Jiang Y."/>
            <person name="Adhikari A."/>
            <person name="Zheng C.-J."/>
            <person name="Schuster L."/>
            <person name="Cowan T.M."/>
            <person name="Smanski M.J."/>
            <person name="Chevrette M.G."/>
            <person name="De Carvalho L.P.S."/>
            <person name="Shen B."/>
        </authorList>
    </citation>
    <scope>NUCLEOTIDE SEQUENCE [LARGE SCALE GENOMIC DNA]</scope>
    <source>
        <strain evidence="2 3">NPDC004045</strain>
    </source>
</reference>
<protein>
    <submittedName>
        <fullName evidence="2">Uncharacterized protein</fullName>
    </submittedName>
</protein>
<evidence type="ECO:0000256" key="1">
    <source>
        <dbReference type="SAM" id="Phobius"/>
    </source>
</evidence>
<keyword evidence="1" id="KW-0812">Transmembrane</keyword>
<dbReference type="Proteomes" id="UP001601444">
    <property type="component" value="Unassembled WGS sequence"/>
</dbReference>
<organism evidence="2 3">
    <name type="scientific">Nocardia thailandica</name>
    <dbReference type="NCBI Taxonomy" id="257275"/>
    <lineage>
        <taxon>Bacteria</taxon>
        <taxon>Bacillati</taxon>
        <taxon>Actinomycetota</taxon>
        <taxon>Actinomycetes</taxon>
        <taxon>Mycobacteriales</taxon>
        <taxon>Nocardiaceae</taxon>
        <taxon>Nocardia</taxon>
    </lineage>
</organism>
<keyword evidence="1" id="KW-1133">Transmembrane helix</keyword>
<feature type="transmembrane region" description="Helical" evidence="1">
    <location>
        <begin position="42"/>
        <end position="61"/>
    </location>
</feature>
<keyword evidence="3" id="KW-1185">Reference proteome</keyword>
<evidence type="ECO:0000313" key="2">
    <source>
        <dbReference type="EMBL" id="MFF0543456.1"/>
    </source>
</evidence>
<proteinExistence type="predicted"/>
<accession>A0ABW6PM46</accession>
<comment type="caution">
    <text evidence="2">The sequence shown here is derived from an EMBL/GenBank/DDBJ whole genome shotgun (WGS) entry which is preliminary data.</text>
</comment>
<evidence type="ECO:0000313" key="3">
    <source>
        <dbReference type="Proteomes" id="UP001601444"/>
    </source>
</evidence>
<sequence>MSTVRAGVVPARRSLGYVLIGLGVTTAVVGMFLALFGVDRVVTGLLVGVIAGVAAGVALFARDVVELGEHAIHIRTPFRAATIAWERVVGGRFALDEHDRWSLALDLTGAGDHGDELVLLSIPPVHGPVTGAYDMRKREQVLQIRELLRTKRIPVTVLPGIAEALHEHWRIAPPTSR</sequence>
<dbReference type="EMBL" id="JBIAMX010000005">
    <property type="protein sequence ID" value="MFF0543456.1"/>
    <property type="molecule type" value="Genomic_DNA"/>
</dbReference>